<dbReference type="EMBL" id="CM023474">
    <property type="protein sequence ID" value="KAH7949252.1"/>
    <property type="molecule type" value="Genomic_DNA"/>
</dbReference>
<sequence>MTEQIREALLKLHASERTDEALTLVEDVDRTCQDQAFSDKDEGYITTLLVSDEKSLVAYLKKSIVSEQLKDAKAKGLQLLTGWFEKVPSHLFNHAAVVKDVSTQLAFRDKAAKVRCAALVLLSKVLESCQGLDIGEKLDIPGLLDRFFILLSQPSKMTPTVKVEVLCVLGVIAEHHPAAANPHSDKLLSLYLGELKMLRYFIQEFQNTLRSETNTHNLAAALKGYGLLALPCKQYLKESDVLFMLSDVLLRSEHVFQSISSPAVLEDSLPLLTSFQEATASILRCATKVPEIQLLLVEKLAVLQIENFPLVAENMRVHYAKSLLFLLLAVHPLSPTSLSQIVYQGLVRTCSHPIVADVEASEEDDAFTGKFRTITYRRYNMLWHYLLEAVNVQELNVMQVTADARGTFVCNLYDALLNAILSMVSKLNLSVKQSNTETETETNMSDPTCGVDAECPKDFNIFINLVDFFRDMFLWKRTELFTKWAFVMIKKFVEYSTRCPLVSGFYKALAVCFQICEKSSYFESGSSEAKTCLCLVSSFVQETMGRLQQFKDDLLASCLELVLRAPSPTAQEQAITRVPALKMALQQGLSFLPLAKSTLDTLQLWERRLPADMADNCLRKVLPGLCPYLSLGTRSGKH</sequence>
<evidence type="ECO:0000313" key="1">
    <source>
        <dbReference type="EMBL" id="KAH7949252.1"/>
    </source>
</evidence>
<name>A0ACB8CQF3_DERSI</name>
<keyword evidence="2" id="KW-1185">Reference proteome</keyword>
<protein>
    <submittedName>
        <fullName evidence="1">Uncharacterized protein</fullName>
    </submittedName>
</protein>
<comment type="caution">
    <text evidence="1">The sequence shown here is derived from an EMBL/GenBank/DDBJ whole genome shotgun (WGS) entry which is preliminary data.</text>
</comment>
<evidence type="ECO:0000313" key="2">
    <source>
        <dbReference type="Proteomes" id="UP000821865"/>
    </source>
</evidence>
<reference evidence="1" key="1">
    <citation type="submission" date="2020-05" db="EMBL/GenBank/DDBJ databases">
        <title>Large-scale comparative analyses of tick genomes elucidate their genetic diversity and vector capacities.</title>
        <authorList>
            <person name="Jia N."/>
            <person name="Wang J."/>
            <person name="Shi W."/>
            <person name="Du L."/>
            <person name="Sun Y."/>
            <person name="Zhan W."/>
            <person name="Jiang J."/>
            <person name="Wang Q."/>
            <person name="Zhang B."/>
            <person name="Ji P."/>
            <person name="Sakyi L.B."/>
            <person name="Cui X."/>
            <person name="Yuan T."/>
            <person name="Jiang B."/>
            <person name="Yang W."/>
            <person name="Lam T.T.-Y."/>
            <person name="Chang Q."/>
            <person name="Ding S."/>
            <person name="Wang X."/>
            <person name="Zhu J."/>
            <person name="Ruan X."/>
            <person name="Zhao L."/>
            <person name="Wei J."/>
            <person name="Que T."/>
            <person name="Du C."/>
            <person name="Cheng J."/>
            <person name="Dai P."/>
            <person name="Han X."/>
            <person name="Huang E."/>
            <person name="Gao Y."/>
            <person name="Liu J."/>
            <person name="Shao H."/>
            <person name="Ye R."/>
            <person name="Li L."/>
            <person name="Wei W."/>
            <person name="Wang X."/>
            <person name="Wang C."/>
            <person name="Yang T."/>
            <person name="Huo Q."/>
            <person name="Li W."/>
            <person name="Guo W."/>
            <person name="Chen H."/>
            <person name="Zhou L."/>
            <person name="Ni X."/>
            <person name="Tian J."/>
            <person name="Zhou Y."/>
            <person name="Sheng Y."/>
            <person name="Liu T."/>
            <person name="Pan Y."/>
            <person name="Xia L."/>
            <person name="Li J."/>
            <person name="Zhao F."/>
            <person name="Cao W."/>
        </authorList>
    </citation>
    <scope>NUCLEOTIDE SEQUENCE</scope>
    <source>
        <strain evidence="1">Dsil-2018</strain>
    </source>
</reference>
<gene>
    <name evidence="1" type="ORF">HPB49_006640</name>
</gene>
<organism evidence="1 2">
    <name type="scientific">Dermacentor silvarum</name>
    <name type="common">Tick</name>
    <dbReference type="NCBI Taxonomy" id="543639"/>
    <lineage>
        <taxon>Eukaryota</taxon>
        <taxon>Metazoa</taxon>
        <taxon>Ecdysozoa</taxon>
        <taxon>Arthropoda</taxon>
        <taxon>Chelicerata</taxon>
        <taxon>Arachnida</taxon>
        <taxon>Acari</taxon>
        <taxon>Parasitiformes</taxon>
        <taxon>Ixodida</taxon>
        <taxon>Ixodoidea</taxon>
        <taxon>Ixodidae</taxon>
        <taxon>Rhipicephalinae</taxon>
        <taxon>Dermacentor</taxon>
    </lineage>
</organism>
<proteinExistence type="predicted"/>
<dbReference type="Proteomes" id="UP000821865">
    <property type="component" value="Chromosome 5"/>
</dbReference>
<accession>A0ACB8CQF3</accession>